<proteinExistence type="predicted"/>
<dbReference type="EMBL" id="PKMF04000009">
    <property type="protein sequence ID" value="KAK7859990.1"/>
    <property type="molecule type" value="Genomic_DNA"/>
</dbReference>
<accession>A0AAW0M8L9</accession>
<dbReference type="Proteomes" id="UP000237347">
    <property type="component" value="Unassembled WGS sequence"/>
</dbReference>
<dbReference type="AlphaFoldDB" id="A0AAW0M8L9"/>
<evidence type="ECO:0000313" key="2">
    <source>
        <dbReference type="Proteomes" id="UP000237347"/>
    </source>
</evidence>
<comment type="caution">
    <text evidence="1">The sequence shown here is derived from an EMBL/GenBank/DDBJ whole genome shotgun (WGS) entry which is preliminary data.</text>
</comment>
<gene>
    <name evidence="1" type="ORF">CFP56_000341</name>
</gene>
<keyword evidence="2" id="KW-1185">Reference proteome</keyword>
<name>A0AAW0M8L9_QUESU</name>
<protein>
    <submittedName>
        <fullName evidence="1">Uncharacterized protein</fullName>
    </submittedName>
</protein>
<sequence length="111" mass="12413">MPTIMGGSMNVNHVFLTNGCAIDCIDCAVDVAVVIAVNDGIKSARDIGLRRPWVMISVNDDEDLHFRRLVYMPPCIGLITTDLMLMKRNGIDVVEIHTSGRYYFMIILNIL</sequence>
<evidence type="ECO:0000313" key="1">
    <source>
        <dbReference type="EMBL" id="KAK7859990.1"/>
    </source>
</evidence>
<organism evidence="1 2">
    <name type="scientific">Quercus suber</name>
    <name type="common">Cork oak</name>
    <dbReference type="NCBI Taxonomy" id="58331"/>
    <lineage>
        <taxon>Eukaryota</taxon>
        <taxon>Viridiplantae</taxon>
        <taxon>Streptophyta</taxon>
        <taxon>Embryophyta</taxon>
        <taxon>Tracheophyta</taxon>
        <taxon>Spermatophyta</taxon>
        <taxon>Magnoliopsida</taxon>
        <taxon>eudicotyledons</taxon>
        <taxon>Gunneridae</taxon>
        <taxon>Pentapetalae</taxon>
        <taxon>rosids</taxon>
        <taxon>fabids</taxon>
        <taxon>Fagales</taxon>
        <taxon>Fagaceae</taxon>
        <taxon>Quercus</taxon>
    </lineage>
</organism>
<reference evidence="1 2" key="1">
    <citation type="journal article" date="2018" name="Sci. Data">
        <title>The draft genome sequence of cork oak.</title>
        <authorList>
            <person name="Ramos A.M."/>
            <person name="Usie A."/>
            <person name="Barbosa P."/>
            <person name="Barros P.M."/>
            <person name="Capote T."/>
            <person name="Chaves I."/>
            <person name="Simoes F."/>
            <person name="Abreu I."/>
            <person name="Carrasquinho I."/>
            <person name="Faro C."/>
            <person name="Guimaraes J.B."/>
            <person name="Mendonca D."/>
            <person name="Nobrega F."/>
            <person name="Rodrigues L."/>
            <person name="Saibo N.J.M."/>
            <person name="Varela M.C."/>
            <person name="Egas C."/>
            <person name="Matos J."/>
            <person name="Miguel C.M."/>
            <person name="Oliveira M.M."/>
            <person name="Ricardo C.P."/>
            <person name="Goncalves S."/>
        </authorList>
    </citation>
    <scope>NUCLEOTIDE SEQUENCE [LARGE SCALE GENOMIC DNA]</scope>
    <source>
        <strain evidence="2">cv. HL8</strain>
    </source>
</reference>